<dbReference type="PANTHER" id="PTHR35170:SF1">
    <property type="entry name" value="PROTEIN DD3-3"/>
    <property type="match status" value="1"/>
</dbReference>
<dbReference type="InterPro" id="IPR053320">
    <property type="entry name" value="Protein_DD3-3_O-glyco"/>
</dbReference>
<keyword evidence="1" id="KW-0472">Membrane</keyword>
<evidence type="ECO:0000313" key="3">
    <source>
        <dbReference type="EMBL" id="KAK2182718.1"/>
    </source>
</evidence>
<dbReference type="AlphaFoldDB" id="A0AAD9L3J2"/>
<keyword evidence="1" id="KW-1133">Transmembrane helix</keyword>
<name>A0AAD9L3J2_RIDPI</name>
<keyword evidence="2" id="KW-0732">Signal</keyword>
<dbReference type="Proteomes" id="UP001209878">
    <property type="component" value="Unassembled WGS sequence"/>
</dbReference>
<feature type="chain" id="PRO_5042171803" evidence="2">
    <location>
        <begin position="21"/>
        <end position="703"/>
    </location>
</feature>
<accession>A0AAD9L3J2</accession>
<comment type="caution">
    <text evidence="3">The sequence shown here is derived from an EMBL/GenBank/DDBJ whole genome shotgun (WGS) entry which is preliminary data.</text>
</comment>
<reference evidence="3" key="1">
    <citation type="journal article" date="2023" name="Mol. Biol. Evol.">
        <title>Third-Generation Sequencing Reveals the Adaptive Role of the Epigenome in Three Deep-Sea Polychaetes.</title>
        <authorList>
            <person name="Perez M."/>
            <person name="Aroh O."/>
            <person name="Sun Y."/>
            <person name="Lan Y."/>
            <person name="Juniper S.K."/>
            <person name="Young C.R."/>
            <person name="Angers B."/>
            <person name="Qian P.Y."/>
        </authorList>
    </citation>
    <scope>NUCLEOTIDE SEQUENCE</scope>
    <source>
        <strain evidence="3">R07B-5</strain>
    </source>
</reference>
<protein>
    <submittedName>
        <fullName evidence="3">Uncharacterized protein</fullName>
    </submittedName>
</protein>
<evidence type="ECO:0000256" key="2">
    <source>
        <dbReference type="SAM" id="SignalP"/>
    </source>
</evidence>
<keyword evidence="1" id="KW-0812">Transmembrane</keyword>
<evidence type="ECO:0000313" key="4">
    <source>
        <dbReference type="Proteomes" id="UP001209878"/>
    </source>
</evidence>
<feature type="transmembrane region" description="Helical" evidence="1">
    <location>
        <begin position="664"/>
        <end position="684"/>
    </location>
</feature>
<keyword evidence="4" id="KW-1185">Reference proteome</keyword>
<sequence length="703" mass="79479">MTLWDVVLVLFLLQPDIIFADIFLHNPRLFDSQNNNNGGYNVGNLYYYAGSKLSLEWTIQHSCGDANSHCQLIVQYMCNSHVRDGAVVNTIPVAPSDCRQSDCATDFQYGMHEEFSYFRTCALRQRNQNLFTADQDVAVMTNDAKRCAYYEAESENVKGRWACVVPPEVIQQGAAKGLTIPNNQADCQEFRWPPADPDGVKAEWKQFAPHGIATPVCQETQFTRDNHLGNGLGGHPNMFNWTLPELHEDRCVLRIRYNISTNDYADADASNNPLRRGRNTDVNLHRKYGFTNEAAASERGWVFKNNPQVQLFSDLPDFKLSLAINTAQFGRVFQDRSHIFAIRKRPEELKNARIHNLNVRGKRGNIVQVYPSVEYDFTPNVLEVMKEDYIHFQWTGSNKNPLRYDGEGMLGSDRSNVLLLTSHVYPGHSTTDMTQFGHLGRNYPAHLNKSSFLGLSYADRRTLAFLLPNQFGSQTALLDDSGTYFDLGPLKVTEVGSFDYMCTRNNQFSTRSQKGRIVSRDISFIEKSIGWNGGNISLPLWTCSVEVRQGDFDRLHLLRLEQWTPDQAQLRMMALNRKFAIDGDYASDFFVVQPETQLTVSGRVVRVKIKVSGSSVQMYSSNTQSFSTWTALDSRVTEGYASFVIDSGGIFIALSHPNTTGRTVGIVLGVLALLAVLGVAVWMYRRHHPDILSIVTRSLHRRV</sequence>
<proteinExistence type="predicted"/>
<feature type="signal peptide" evidence="2">
    <location>
        <begin position="1"/>
        <end position="20"/>
    </location>
</feature>
<evidence type="ECO:0000256" key="1">
    <source>
        <dbReference type="SAM" id="Phobius"/>
    </source>
</evidence>
<dbReference type="PANTHER" id="PTHR35170">
    <property type="entry name" value="PROTEIN DD3-3"/>
    <property type="match status" value="1"/>
</dbReference>
<organism evidence="3 4">
    <name type="scientific">Ridgeia piscesae</name>
    <name type="common">Tubeworm</name>
    <dbReference type="NCBI Taxonomy" id="27915"/>
    <lineage>
        <taxon>Eukaryota</taxon>
        <taxon>Metazoa</taxon>
        <taxon>Spiralia</taxon>
        <taxon>Lophotrochozoa</taxon>
        <taxon>Annelida</taxon>
        <taxon>Polychaeta</taxon>
        <taxon>Sedentaria</taxon>
        <taxon>Canalipalpata</taxon>
        <taxon>Sabellida</taxon>
        <taxon>Siboglinidae</taxon>
        <taxon>Ridgeia</taxon>
    </lineage>
</organism>
<gene>
    <name evidence="3" type="ORF">NP493_340g02084</name>
</gene>
<dbReference type="EMBL" id="JAODUO010000339">
    <property type="protein sequence ID" value="KAK2182718.1"/>
    <property type="molecule type" value="Genomic_DNA"/>
</dbReference>